<dbReference type="AlphaFoldDB" id="A0AB39R853"/>
<evidence type="ECO:0000256" key="1">
    <source>
        <dbReference type="SAM" id="MobiDB-lite"/>
    </source>
</evidence>
<sequence length="126" mass="12533">MAGDGDAAAEAGCQSVGDGESQSAAHRAGRPVAVAQDATVRVRPAVRDSRLSLSVVDGEVLGSAAPVALLDRVQSRVDNLAASGRREGRDGAVGALGLRLKDVTVTDEGLRLVLTGGAATLDGSGS</sequence>
<feature type="compositionally biased region" description="Low complexity" evidence="1">
    <location>
        <begin position="1"/>
        <end position="12"/>
    </location>
</feature>
<accession>A0AB39R853</accession>
<gene>
    <name evidence="2" type="ORF">AB5J52_35480</name>
</gene>
<dbReference type="EMBL" id="CP163441">
    <property type="protein sequence ID" value="XDQ49868.1"/>
    <property type="molecule type" value="Genomic_DNA"/>
</dbReference>
<name>A0AB39R853_9ACTN</name>
<protein>
    <submittedName>
        <fullName evidence="2">Uncharacterized protein</fullName>
    </submittedName>
</protein>
<feature type="region of interest" description="Disordered" evidence="1">
    <location>
        <begin position="1"/>
        <end position="32"/>
    </location>
</feature>
<dbReference type="RefSeq" id="WP_369228397.1">
    <property type="nucleotide sequence ID" value="NZ_CP163441.1"/>
</dbReference>
<organism evidence="2">
    <name type="scientific">Streptomyces sp. R39</name>
    <dbReference type="NCBI Taxonomy" id="3238631"/>
    <lineage>
        <taxon>Bacteria</taxon>
        <taxon>Bacillati</taxon>
        <taxon>Actinomycetota</taxon>
        <taxon>Actinomycetes</taxon>
        <taxon>Kitasatosporales</taxon>
        <taxon>Streptomycetaceae</taxon>
        <taxon>Streptomyces</taxon>
    </lineage>
</organism>
<proteinExistence type="predicted"/>
<reference evidence="2" key="1">
    <citation type="submission" date="2024-07" db="EMBL/GenBank/DDBJ databases">
        <authorList>
            <person name="Yu S.T."/>
        </authorList>
    </citation>
    <scope>NUCLEOTIDE SEQUENCE</scope>
    <source>
        <strain evidence="2">R39</strain>
    </source>
</reference>
<evidence type="ECO:0000313" key="2">
    <source>
        <dbReference type="EMBL" id="XDQ49868.1"/>
    </source>
</evidence>